<dbReference type="PRINTS" id="PR00096">
    <property type="entry name" value="GATASE"/>
</dbReference>
<keyword evidence="2" id="KW-0315">Glutamine amidotransferase</keyword>
<dbReference type="Proteomes" id="UP000308707">
    <property type="component" value="Unassembled WGS sequence"/>
</dbReference>
<evidence type="ECO:0000313" key="3">
    <source>
        <dbReference type="Proteomes" id="UP000308707"/>
    </source>
</evidence>
<dbReference type="Gene3D" id="3.40.50.880">
    <property type="match status" value="1"/>
</dbReference>
<dbReference type="RefSeq" id="WP_137267630.1">
    <property type="nucleotide sequence ID" value="NZ_SZUA01000003.1"/>
</dbReference>
<sequence length="244" mass="26749">MSSDTPFLIVETGQPVASMRRHGGFPHWIRVAAGLRADEAVVARVEQGDELPQREGFAGVIVTGSGAMVTERRDWSERSAQWLREAAHAGVPLFGICYGHQLLAHALGGEVGDHPAGREMGTIGLELHPPAADDPLFAGLPERFPAQATHLQTVLRAPEGATVLAKSVHDACHAFRWGDRVWGVQFHPEFSAAHMRGYVRARREALVQEGRDWRAVSANVTAAPQARRVLRRFVKHARSGFRGR</sequence>
<accession>A0A4U5JJM4</accession>
<dbReference type="PANTHER" id="PTHR42695">
    <property type="entry name" value="GLUTAMINE AMIDOTRANSFERASE YLR126C-RELATED"/>
    <property type="match status" value="1"/>
</dbReference>
<dbReference type="InterPro" id="IPR029062">
    <property type="entry name" value="Class_I_gatase-like"/>
</dbReference>
<evidence type="ECO:0000313" key="2">
    <source>
        <dbReference type="EMBL" id="TKR29225.1"/>
    </source>
</evidence>
<evidence type="ECO:0000259" key="1">
    <source>
        <dbReference type="Pfam" id="PF00117"/>
    </source>
</evidence>
<proteinExistence type="predicted"/>
<dbReference type="InterPro" id="IPR017926">
    <property type="entry name" value="GATASE"/>
</dbReference>
<dbReference type="GO" id="GO:0005829">
    <property type="term" value="C:cytosol"/>
    <property type="evidence" value="ECO:0007669"/>
    <property type="project" value="TreeGrafter"/>
</dbReference>
<name>A0A4U5JJM4_9GAMM</name>
<feature type="domain" description="Glutamine amidotransferase" evidence="1">
    <location>
        <begin position="53"/>
        <end position="193"/>
    </location>
</feature>
<organism evidence="2 3">
    <name type="scientific">Luteimonas gilva</name>
    <dbReference type="NCBI Taxonomy" id="2572684"/>
    <lineage>
        <taxon>Bacteria</taxon>
        <taxon>Pseudomonadati</taxon>
        <taxon>Pseudomonadota</taxon>
        <taxon>Gammaproteobacteria</taxon>
        <taxon>Lysobacterales</taxon>
        <taxon>Lysobacteraceae</taxon>
        <taxon>Luteimonas</taxon>
    </lineage>
</organism>
<dbReference type="PANTHER" id="PTHR42695:SF5">
    <property type="entry name" value="GLUTAMINE AMIDOTRANSFERASE YLR126C-RELATED"/>
    <property type="match status" value="1"/>
</dbReference>
<dbReference type="InterPro" id="IPR044992">
    <property type="entry name" value="ChyE-like"/>
</dbReference>
<gene>
    <name evidence="2" type="ORF">FCE95_13755</name>
</gene>
<dbReference type="OrthoDB" id="9813383at2"/>
<reference evidence="2 3" key="1">
    <citation type="submission" date="2019-04" db="EMBL/GenBank/DDBJ databases">
        <title>Reference strain of H23.</title>
        <authorList>
            <person name="Luo X."/>
        </authorList>
    </citation>
    <scope>NUCLEOTIDE SEQUENCE [LARGE SCALE GENOMIC DNA]</scope>
    <source>
        <strain evidence="2 3">H23</strain>
    </source>
</reference>
<keyword evidence="3" id="KW-1185">Reference proteome</keyword>
<protein>
    <submittedName>
        <fullName evidence="2">Glutamine amidotransferase</fullName>
    </submittedName>
</protein>
<dbReference type="GO" id="GO:0016740">
    <property type="term" value="F:transferase activity"/>
    <property type="evidence" value="ECO:0007669"/>
    <property type="project" value="UniProtKB-KW"/>
</dbReference>
<dbReference type="Pfam" id="PF00117">
    <property type="entry name" value="GATase"/>
    <property type="match status" value="1"/>
</dbReference>
<dbReference type="PROSITE" id="PS51273">
    <property type="entry name" value="GATASE_TYPE_1"/>
    <property type="match status" value="1"/>
</dbReference>
<comment type="caution">
    <text evidence="2">The sequence shown here is derived from an EMBL/GenBank/DDBJ whole genome shotgun (WGS) entry which is preliminary data.</text>
</comment>
<dbReference type="AlphaFoldDB" id="A0A4U5JJM4"/>
<dbReference type="SUPFAM" id="SSF52317">
    <property type="entry name" value="Class I glutamine amidotransferase-like"/>
    <property type="match status" value="1"/>
</dbReference>
<dbReference type="EMBL" id="SZUA01000003">
    <property type="protein sequence ID" value="TKR29225.1"/>
    <property type="molecule type" value="Genomic_DNA"/>
</dbReference>
<dbReference type="CDD" id="cd01741">
    <property type="entry name" value="GATase1_1"/>
    <property type="match status" value="1"/>
</dbReference>
<dbReference type="NCBIfam" id="NF006562">
    <property type="entry name" value="PRK09065.1"/>
    <property type="match status" value="1"/>
</dbReference>
<keyword evidence="2" id="KW-0808">Transferase</keyword>